<dbReference type="PANTHER" id="PTHR11814">
    <property type="entry name" value="SULFATE TRANSPORTER"/>
    <property type="match status" value="1"/>
</dbReference>
<dbReference type="InterPro" id="IPR011547">
    <property type="entry name" value="SLC26A/SulP_dom"/>
</dbReference>
<proteinExistence type="predicted"/>
<dbReference type="AlphaFoldDB" id="A0A4S8I4L4"/>
<feature type="transmembrane region" description="Helical" evidence="5">
    <location>
        <begin position="182"/>
        <end position="203"/>
    </location>
</feature>
<gene>
    <name evidence="7" type="ORF">FAM09_05860</name>
</gene>
<name>A0A4S8I4L4_9BACT</name>
<evidence type="ECO:0000256" key="4">
    <source>
        <dbReference type="ARBA" id="ARBA00023136"/>
    </source>
</evidence>
<evidence type="ECO:0000256" key="1">
    <source>
        <dbReference type="ARBA" id="ARBA00004141"/>
    </source>
</evidence>
<reference evidence="7 8" key="1">
    <citation type="submission" date="2019-04" db="EMBL/GenBank/DDBJ databases">
        <title>Niastella caeni sp. nov., isolated from activated sludge.</title>
        <authorList>
            <person name="Sheng M."/>
        </authorList>
    </citation>
    <scope>NUCLEOTIDE SEQUENCE [LARGE SCALE GENOMIC DNA]</scope>
    <source>
        <strain evidence="7 8">HX-2-15</strain>
    </source>
</reference>
<feature type="transmembrane region" description="Helical" evidence="5">
    <location>
        <begin position="270"/>
        <end position="288"/>
    </location>
</feature>
<feature type="transmembrane region" description="Helical" evidence="5">
    <location>
        <begin position="69"/>
        <end position="86"/>
    </location>
</feature>
<feature type="transmembrane region" description="Helical" evidence="5">
    <location>
        <begin position="42"/>
        <end position="63"/>
    </location>
</feature>
<keyword evidence="2 5" id="KW-0812">Transmembrane</keyword>
<dbReference type="RefSeq" id="WP_136576111.1">
    <property type="nucleotide sequence ID" value="NZ_STFF01000001.1"/>
</dbReference>
<dbReference type="Proteomes" id="UP000306918">
    <property type="component" value="Unassembled WGS sequence"/>
</dbReference>
<keyword evidence="4 5" id="KW-0472">Membrane</keyword>
<evidence type="ECO:0000313" key="8">
    <source>
        <dbReference type="Proteomes" id="UP000306918"/>
    </source>
</evidence>
<feature type="transmembrane region" description="Helical" evidence="5">
    <location>
        <begin position="356"/>
        <end position="382"/>
    </location>
</feature>
<evidence type="ECO:0000256" key="5">
    <source>
        <dbReference type="SAM" id="Phobius"/>
    </source>
</evidence>
<evidence type="ECO:0000259" key="6">
    <source>
        <dbReference type="Pfam" id="PF00916"/>
    </source>
</evidence>
<evidence type="ECO:0000256" key="3">
    <source>
        <dbReference type="ARBA" id="ARBA00022989"/>
    </source>
</evidence>
<keyword evidence="3 5" id="KW-1133">Transmembrane helix</keyword>
<protein>
    <submittedName>
        <fullName evidence="7">SulP family inorganic anion transporter</fullName>
    </submittedName>
</protein>
<sequence length="461" mass="49639">MKKTHTKSEGILSRIAFFMTPIDGRYEDLLKGNKKLNIIKDLTAGLIVAMVAIPLAMGFAMASGLRPEQGIVGGAVAGLLGALFGGSKYQVYGPTAAFIPVIGGLMATYNHSFLILVSILAGTLLMICGVGKFGRIVALVPHSIVVGFTIGISIVIAFSQLGEIFGFKEKIGYGLLQQIQKTMLYLPDANWFAFALALITFALCKTLIRFSAFIPAPLIALGVGWLVSSTLWKSNGLILIKDKYGAIPTDFLVITTPQLPAMTASVVFDLVYYVLAIFIVAAIESLLCSRMADRLANNTGIPYNPNKELWGQGMVNIITPLFNGFPHTGALARTAVNIKVGAVSPLAGIAKFTFKLLMAAFLATYLEQVPMACIGGILLYVANGMVKRKEIREVLESKNPCHILLMIYTAAAVPLWGFMPAVLTAIVIFVIMVLLGWVKKPLLQDIPVPAQTPAKRIMETV</sequence>
<accession>A0A4S8I4L4</accession>
<dbReference type="Pfam" id="PF00916">
    <property type="entry name" value="Sulfate_transp"/>
    <property type="match status" value="1"/>
</dbReference>
<evidence type="ECO:0000313" key="7">
    <source>
        <dbReference type="EMBL" id="THU41622.1"/>
    </source>
</evidence>
<organism evidence="7 8">
    <name type="scientific">Niastella caeni</name>
    <dbReference type="NCBI Taxonomy" id="2569763"/>
    <lineage>
        <taxon>Bacteria</taxon>
        <taxon>Pseudomonadati</taxon>
        <taxon>Bacteroidota</taxon>
        <taxon>Chitinophagia</taxon>
        <taxon>Chitinophagales</taxon>
        <taxon>Chitinophagaceae</taxon>
        <taxon>Niastella</taxon>
    </lineage>
</organism>
<evidence type="ECO:0000256" key="2">
    <source>
        <dbReference type="ARBA" id="ARBA00022692"/>
    </source>
</evidence>
<comment type="caution">
    <text evidence="7">The sequence shown here is derived from an EMBL/GenBank/DDBJ whole genome shotgun (WGS) entry which is preliminary data.</text>
</comment>
<dbReference type="OrthoDB" id="9771198at2"/>
<dbReference type="EMBL" id="STFF01000001">
    <property type="protein sequence ID" value="THU41622.1"/>
    <property type="molecule type" value="Genomic_DNA"/>
</dbReference>
<dbReference type="InterPro" id="IPR001902">
    <property type="entry name" value="SLC26A/SulP_fam"/>
</dbReference>
<feature type="transmembrane region" description="Helical" evidence="5">
    <location>
        <begin position="210"/>
        <end position="227"/>
    </location>
</feature>
<feature type="transmembrane region" description="Helical" evidence="5">
    <location>
        <begin position="113"/>
        <end position="131"/>
    </location>
</feature>
<dbReference type="GO" id="GO:0016020">
    <property type="term" value="C:membrane"/>
    <property type="evidence" value="ECO:0007669"/>
    <property type="project" value="UniProtKB-SubCell"/>
</dbReference>
<feature type="transmembrane region" description="Helical" evidence="5">
    <location>
        <begin position="143"/>
        <end position="162"/>
    </location>
</feature>
<feature type="domain" description="SLC26A/SulP transporter" evidence="6">
    <location>
        <begin position="39"/>
        <end position="405"/>
    </location>
</feature>
<keyword evidence="8" id="KW-1185">Reference proteome</keyword>
<comment type="subcellular location">
    <subcellularLocation>
        <location evidence="1">Membrane</location>
        <topology evidence="1">Multi-pass membrane protein</topology>
    </subcellularLocation>
</comment>
<feature type="transmembrane region" description="Helical" evidence="5">
    <location>
        <begin position="402"/>
        <end position="435"/>
    </location>
</feature>
<dbReference type="GO" id="GO:0055085">
    <property type="term" value="P:transmembrane transport"/>
    <property type="evidence" value="ECO:0007669"/>
    <property type="project" value="InterPro"/>
</dbReference>